<dbReference type="PANTHER" id="PTHR43022">
    <property type="entry name" value="PROTEIN SMF"/>
    <property type="match status" value="1"/>
</dbReference>
<reference evidence="4 5" key="1">
    <citation type="journal article" date="2016" name="Nat. Commun.">
        <title>Thousands of microbial genomes shed light on interconnected biogeochemical processes in an aquifer system.</title>
        <authorList>
            <person name="Anantharaman K."/>
            <person name="Brown C.T."/>
            <person name="Hug L.A."/>
            <person name="Sharon I."/>
            <person name="Castelle C.J."/>
            <person name="Probst A.J."/>
            <person name="Thomas B.C."/>
            <person name="Singh A."/>
            <person name="Wilkins M.J."/>
            <person name="Karaoz U."/>
            <person name="Brodie E.L."/>
            <person name="Williams K.H."/>
            <person name="Hubbard S.S."/>
            <person name="Banfield J.F."/>
        </authorList>
    </citation>
    <scope>NUCLEOTIDE SEQUENCE [LARGE SCALE GENOMIC DNA]</scope>
</reference>
<dbReference type="EMBL" id="MEVN01000037">
    <property type="protein sequence ID" value="OGC56482.1"/>
    <property type="molecule type" value="Genomic_DNA"/>
</dbReference>
<evidence type="ECO:0000313" key="5">
    <source>
        <dbReference type="Proteomes" id="UP000177763"/>
    </source>
</evidence>
<dbReference type="PANTHER" id="PTHR43022:SF1">
    <property type="entry name" value="PROTEIN SMF"/>
    <property type="match status" value="1"/>
</dbReference>
<evidence type="ECO:0000256" key="1">
    <source>
        <dbReference type="ARBA" id="ARBA00006525"/>
    </source>
</evidence>
<dbReference type="InterPro" id="IPR003488">
    <property type="entry name" value="DprA"/>
</dbReference>
<dbReference type="STRING" id="1802630.A3H26_00910"/>
<evidence type="ECO:0000259" key="3">
    <source>
        <dbReference type="Pfam" id="PF17782"/>
    </source>
</evidence>
<dbReference type="Proteomes" id="UP000177763">
    <property type="component" value="Unassembled WGS sequence"/>
</dbReference>
<dbReference type="NCBIfam" id="TIGR00732">
    <property type="entry name" value="dprA"/>
    <property type="match status" value="1"/>
</dbReference>
<dbReference type="Gene3D" id="1.10.10.10">
    <property type="entry name" value="Winged helix-like DNA-binding domain superfamily/Winged helix DNA-binding domain"/>
    <property type="match status" value="1"/>
</dbReference>
<feature type="domain" description="DprA winged helix" evidence="3">
    <location>
        <begin position="241"/>
        <end position="291"/>
    </location>
</feature>
<evidence type="ECO:0000313" key="4">
    <source>
        <dbReference type="EMBL" id="OGC56482.1"/>
    </source>
</evidence>
<name>A0A1F4VGV7_UNCKA</name>
<proteinExistence type="inferred from homology"/>
<evidence type="ECO:0000259" key="2">
    <source>
        <dbReference type="Pfam" id="PF02481"/>
    </source>
</evidence>
<dbReference type="SUPFAM" id="SSF102405">
    <property type="entry name" value="MCP/YpsA-like"/>
    <property type="match status" value="1"/>
</dbReference>
<gene>
    <name evidence="4" type="ORF">A3H26_00910</name>
</gene>
<dbReference type="GO" id="GO:0009294">
    <property type="term" value="P:DNA-mediated transformation"/>
    <property type="evidence" value="ECO:0007669"/>
    <property type="project" value="InterPro"/>
</dbReference>
<dbReference type="Pfam" id="PF17782">
    <property type="entry name" value="WHD_DprA"/>
    <property type="match status" value="1"/>
</dbReference>
<accession>A0A1F4VGV7</accession>
<sequence>MAKFVDINDSKYPTLLKNIPNPPKILYYKGEWGSEIFENCLAVVGSRKMTSYGTQIVQRLVMEIASRGVTIVSGFMSGVDAQAHKIALDAGGKTIAVMPCGIDLIHPGNQKELYNRILGSGGLILSEYEGRELPQLWTYPKRNRIVAGLSKSALVIEAALGSGSLITADYACKFNRSVFAVPGSILSSVSAGTLNLIKTGKAKMVTEVEDVLSVFSDMLFKHPSDTPFCAHSHPKRSEGREHTEGVSRAVLDLLESEPLNIDELSRETQITPDILGFTITTMLLDGTLSEEKGRYYVS</sequence>
<comment type="caution">
    <text evidence="4">The sequence shown here is derived from an EMBL/GenBank/DDBJ whole genome shotgun (WGS) entry which is preliminary data.</text>
</comment>
<dbReference type="InterPro" id="IPR041614">
    <property type="entry name" value="DprA_WH"/>
</dbReference>
<dbReference type="AlphaFoldDB" id="A0A1F4VGV7"/>
<dbReference type="InterPro" id="IPR036388">
    <property type="entry name" value="WH-like_DNA-bd_sf"/>
</dbReference>
<protein>
    <submittedName>
        <fullName evidence="4">DNA protecting protein DprA</fullName>
    </submittedName>
</protein>
<dbReference type="InterPro" id="IPR057666">
    <property type="entry name" value="DrpA_SLOG"/>
</dbReference>
<feature type="domain" description="Smf/DprA SLOG" evidence="2">
    <location>
        <begin position="4"/>
        <end position="214"/>
    </location>
</feature>
<dbReference type="Gene3D" id="3.40.50.450">
    <property type="match status" value="1"/>
</dbReference>
<dbReference type="Pfam" id="PF02481">
    <property type="entry name" value="DNA_processg_A"/>
    <property type="match status" value="1"/>
</dbReference>
<comment type="similarity">
    <text evidence="1">Belongs to the DprA/Smf family.</text>
</comment>
<organism evidence="4 5">
    <name type="scientific">candidate division WWE3 bacterium RIFCSPLOWO2_12_FULL_36_10</name>
    <dbReference type="NCBI Taxonomy" id="1802630"/>
    <lineage>
        <taxon>Bacteria</taxon>
        <taxon>Katanobacteria</taxon>
    </lineage>
</organism>